<dbReference type="InterPro" id="IPR014743">
    <property type="entry name" value="Cl-channel_core"/>
</dbReference>
<dbReference type="OrthoDB" id="9767361at2"/>
<sequence length="427" mass="46685">MGKKILILYFVSVLLGILTGAIASLFQLTIQQVDHLLGLLFHIAESYGLPVGIVSALVSMMMLFIAWMMVKYIAPEAAGSGVQEIEGTLLHVRPIFWKRLIPVKFFGGVLAISAKMVMGREGPTIQMGGNLGQMLGELFRLTRRRRDTLIAAGSAAGLAAAFNAPLAGVLFVMEEMRNQFNYSFTNFKMVVICCVMATIVLHLIIGSQPAIQMEVFELPTLGSLWLFFVFGILMGLIGLLFNVTLMRTVGWLDKQNPKHKKYYILAVGLLVGYLAYSYPDTVGGGYVIISEALTMSPAFSVLCSLIVIRFIMTMLSYSSGVPGGIFAPMLALGTLFGLGFFHLFQWLSMDFSIEPGMFAVAGMGALFAAAVRSPITGVVLVVEMTKNYSLILPLMISCITATIVVQLARNEPIYTQLLERTLRLNAK</sequence>
<evidence type="ECO:0000313" key="9">
    <source>
        <dbReference type="Proteomes" id="UP000239239"/>
    </source>
</evidence>
<accession>A0A2S6EYB8</accession>
<keyword evidence="3" id="KW-0812">Transmembrane</keyword>
<evidence type="ECO:0000256" key="7">
    <source>
        <dbReference type="ARBA" id="ARBA00023214"/>
    </source>
</evidence>
<dbReference type="EMBL" id="PQWY01000012">
    <property type="protein sequence ID" value="PPK30156.1"/>
    <property type="molecule type" value="Genomic_DNA"/>
</dbReference>
<dbReference type="AlphaFoldDB" id="A0A2S6EYB8"/>
<proteinExistence type="predicted"/>
<organism evidence="8 9">
    <name type="scientific">Legionella pneumophila</name>
    <dbReference type="NCBI Taxonomy" id="446"/>
    <lineage>
        <taxon>Bacteria</taxon>
        <taxon>Pseudomonadati</taxon>
        <taxon>Pseudomonadota</taxon>
        <taxon>Gammaproteobacteria</taxon>
        <taxon>Legionellales</taxon>
        <taxon>Legionellaceae</taxon>
        <taxon>Legionella</taxon>
    </lineage>
</organism>
<dbReference type="RefSeq" id="WP_027227891.1">
    <property type="nucleotide sequence ID" value="NZ_CP017601.1"/>
</dbReference>
<dbReference type="Gene3D" id="1.10.3080.10">
    <property type="entry name" value="Clc chloride channel"/>
    <property type="match status" value="1"/>
</dbReference>
<dbReference type="Pfam" id="PF00654">
    <property type="entry name" value="Voltage_CLC"/>
    <property type="match status" value="1"/>
</dbReference>
<keyword evidence="5" id="KW-0406">Ion transport</keyword>
<evidence type="ECO:0000256" key="2">
    <source>
        <dbReference type="ARBA" id="ARBA00022448"/>
    </source>
</evidence>
<dbReference type="PANTHER" id="PTHR45711">
    <property type="entry name" value="CHLORIDE CHANNEL PROTEIN"/>
    <property type="match status" value="1"/>
</dbReference>
<evidence type="ECO:0000256" key="4">
    <source>
        <dbReference type="ARBA" id="ARBA00022989"/>
    </source>
</evidence>
<dbReference type="GO" id="GO:0005886">
    <property type="term" value="C:plasma membrane"/>
    <property type="evidence" value="ECO:0007669"/>
    <property type="project" value="TreeGrafter"/>
</dbReference>
<evidence type="ECO:0000256" key="1">
    <source>
        <dbReference type="ARBA" id="ARBA00004141"/>
    </source>
</evidence>
<name>A0A2S6EYB8_LEGPN</name>
<evidence type="ECO:0000256" key="6">
    <source>
        <dbReference type="ARBA" id="ARBA00023136"/>
    </source>
</evidence>
<comment type="caution">
    <text evidence="8">The sequence shown here is derived from an EMBL/GenBank/DDBJ whole genome shotgun (WGS) entry which is preliminary data.</text>
</comment>
<keyword evidence="7" id="KW-0868">Chloride</keyword>
<dbReference type="PRINTS" id="PR00762">
    <property type="entry name" value="CLCHANNEL"/>
</dbReference>
<keyword evidence="4" id="KW-1133">Transmembrane helix</keyword>
<gene>
    <name evidence="8" type="ORF">C3928_08730</name>
</gene>
<evidence type="ECO:0000256" key="3">
    <source>
        <dbReference type="ARBA" id="ARBA00022692"/>
    </source>
</evidence>
<dbReference type="InterPro" id="IPR001807">
    <property type="entry name" value="ClC"/>
</dbReference>
<dbReference type="GO" id="GO:0005247">
    <property type="term" value="F:voltage-gated chloride channel activity"/>
    <property type="evidence" value="ECO:0007669"/>
    <property type="project" value="TreeGrafter"/>
</dbReference>
<reference evidence="8 9" key="1">
    <citation type="submission" date="2018-02" db="EMBL/GenBank/DDBJ databases">
        <title>Draft genome sequences of four Legionella pneumophila clinical strains isolated in Ontario.</title>
        <authorList>
            <person name="Fortuna A."/>
            <person name="Ramnarine R."/>
            <person name="Li A."/>
            <person name="Frantz C."/>
            <person name="Mallo G."/>
        </authorList>
    </citation>
    <scope>NUCLEOTIDE SEQUENCE [LARGE SCALE GENOMIC DNA]</scope>
    <source>
        <strain evidence="8 9">LG61</strain>
    </source>
</reference>
<dbReference type="Proteomes" id="UP000239239">
    <property type="component" value="Unassembled WGS sequence"/>
</dbReference>
<dbReference type="SUPFAM" id="SSF81340">
    <property type="entry name" value="Clc chloride channel"/>
    <property type="match status" value="1"/>
</dbReference>
<dbReference type="CDD" id="cd01031">
    <property type="entry name" value="EriC"/>
    <property type="match status" value="1"/>
</dbReference>
<protein>
    <submittedName>
        <fullName evidence="8">H(+)/Cl(-) exchange transporter ClcA</fullName>
    </submittedName>
</protein>
<comment type="subcellular location">
    <subcellularLocation>
        <location evidence="1">Membrane</location>
        <topology evidence="1">Multi-pass membrane protein</topology>
    </subcellularLocation>
</comment>
<evidence type="ECO:0000256" key="5">
    <source>
        <dbReference type="ARBA" id="ARBA00023065"/>
    </source>
</evidence>
<evidence type="ECO:0000313" key="8">
    <source>
        <dbReference type="EMBL" id="PPK30156.1"/>
    </source>
</evidence>
<dbReference type="PANTHER" id="PTHR45711:SF6">
    <property type="entry name" value="CHLORIDE CHANNEL PROTEIN"/>
    <property type="match status" value="1"/>
</dbReference>
<keyword evidence="6" id="KW-0472">Membrane</keyword>
<dbReference type="NCBIfam" id="NF003640">
    <property type="entry name" value="PRK05277.1"/>
    <property type="match status" value="1"/>
</dbReference>
<keyword evidence="2" id="KW-0813">Transport</keyword>